<dbReference type="AlphaFoldDB" id="A0A5B0LJA6"/>
<feature type="chain" id="PRO_5022755459" evidence="2">
    <location>
        <begin position="30"/>
        <end position="634"/>
    </location>
</feature>
<evidence type="ECO:0000256" key="2">
    <source>
        <dbReference type="SAM" id="SignalP"/>
    </source>
</evidence>
<evidence type="ECO:0000256" key="1">
    <source>
        <dbReference type="SAM" id="MobiDB-lite"/>
    </source>
</evidence>
<gene>
    <name evidence="3" type="ORF">PGT21_003085</name>
</gene>
<dbReference type="OrthoDB" id="10382447at2759"/>
<reference evidence="3 4" key="1">
    <citation type="submission" date="2019-05" db="EMBL/GenBank/DDBJ databases">
        <title>Emergence of the Ug99 lineage of the wheat stem rust pathogen through somatic hybridization.</title>
        <authorList>
            <person name="Li F."/>
            <person name="Upadhyaya N.M."/>
            <person name="Sperschneider J."/>
            <person name="Matny O."/>
            <person name="Nguyen-Phuc H."/>
            <person name="Mago R."/>
            <person name="Raley C."/>
            <person name="Miller M.E."/>
            <person name="Silverstein K.A.T."/>
            <person name="Henningsen E."/>
            <person name="Hirsch C.D."/>
            <person name="Visser B."/>
            <person name="Pretorius Z.A."/>
            <person name="Steffenson B.J."/>
            <person name="Schwessinger B."/>
            <person name="Dodds P.N."/>
            <person name="Figueroa M."/>
        </authorList>
    </citation>
    <scope>NUCLEOTIDE SEQUENCE [LARGE SCALE GENOMIC DNA]</scope>
    <source>
        <strain evidence="3">21-0</strain>
    </source>
</reference>
<name>A0A5B0LJA6_PUCGR</name>
<evidence type="ECO:0000313" key="3">
    <source>
        <dbReference type="EMBL" id="KAA1064441.1"/>
    </source>
</evidence>
<organism evidence="3 4">
    <name type="scientific">Puccinia graminis f. sp. tritici</name>
    <dbReference type="NCBI Taxonomy" id="56615"/>
    <lineage>
        <taxon>Eukaryota</taxon>
        <taxon>Fungi</taxon>
        <taxon>Dikarya</taxon>
        <taxon>Basidiomycota</taxon>
        <taxon>Pucciniomycotina</taxon>
        <taxon>Pucciniomycetes</taxon>
        <taxon>Pucciniales</taxon>
        <taxon>Pucciniaceae</taxon>
        <taxon>Puccinia</taxon>
    </lineage>
</organism>
<dbReference type="EMBL" id="VSWC01000197">
    <property type="protein sequence ID" value="KAA1064441.1"/>
    <property type="molecule type" value="Genomic_DNA"/>
</dbReference>
<protein>
    <submittedName>
        <fullName evidence="3">Uncharacterized protein</fullName>
    </submittedName>
</protein>
<feature type="region of interest" description="Disordered" evidence="1">
    <location>
        <begin position="566"/>
        <end position="609"/>
    </location>
</feature>
<accession>A0A5B0LJA6</accession>
<sequence>MVFHHHGALAFYGALFMLAAIKHTPCAGAILSKRAFPDLKVGGNGRICEQDLPQIGHTNLVEQDNQFHLSKTADLVKTPQIFSAHSLQYDPVYGMYFHKKGFVSLNEYYTLSVKDGKTTPERINAFVDDFVVYYTKHHMGKDLQEREEQFKKLRIDPIEVCKIQLGWLKENVKENPHAKELNNGKTVDDLLQKIMNISQGKISPINSIEIFGQEMQDVLQLDKDKMKQFVDSYIENQLKEHLKQNLKLHISDMVAFHIDWAKLHDQKNIYVVTMDEIGVKYATTLKLMENNLRKHELSSIIDKLSENDDQYKHSREDLESFIYKQGGNAAVDLSGDAWNSEKVKTMFENWKKQKSETHIQPAQVFSRSYHFTDSRMITREHFNRLLPRIFGIDSELSEILNREIKDDVGQFYGIRYHKLGDIQEIKDRSHFWTQILYDVSHREIIHGYDIHGRKLLESPKFFGLPILISTHLDWLQKNDKLPIQIANKVTSGDTLEEITEELEPKFSKMKLEEFYDLIPFDDPEEKNMFENYGYSEGGRLKHGLWEIDHYEELYRKWIKSQKNTSLKEDEPRFDQEDKIDSLRDNEQKFDQEKTPVKEDNQKSDQEDKPSFWKKIVKGFWNLVQKIKNFFQKKS</sequence>
<keyword evidence="4" id="KW-1185">Reference proteome</keyword>
<keyword evidence="2" id="KW-0732">Signal</keyword>
<comment type="caution">
    <text evidence="3">The sequence shown here is derived from an EMBL/GenBank/DDBJ whole genome shotgun (WGS) entry which is preliminary data.</text>
</comment>
<proteinExistence type="predicted"/>
<dbReference type="Proteomes" id="UP000324748">
    <property type="component" value="Unassembled WGS sequence"/>
</dbReference>
<feature type="signal peptide" evidence="2">
    <location>
        <begin position="1"/>
        <end position="29"/>
    </location>
</feature>
<evidence type="ECO:0000313" key="4">
    <source>
        <dbReference type="Proteomes" id="UP000324748"/>
    </source>
</evidence>